<feature type="region of interest" description="Disordered" evidence="1">
    <location>
        <begin position="98"/>
        <end position="192"/>
    </location>
</feature>
<feature type="compositionally biased region" description="Low complexity" evidence="1">
    <location>
        <begin position="101"/>
        <end position="120"/>
    </location>
</feature>
<feature type="compositionally biased region" description="Low complexity" evidence="1">
    <location>
        <begin position="47"/>
        <end position="63"/>
    </location>
</feature>
<dbReference type="Proteomes" id="UP000002605">
    <property type="component" value="Chromosome R"/>
</dbReference>
<feature type="compositionally biased region" description="Polar residues" evidence="1">
    <location>
        <begin position="165"/>
        <end position="174"/>
    </location>
</feature>
<feature type="compositionally biased region" description="Low complexity" evidence="1">
    <location>
        <begin position="132"/>
        <end position="164"/>
    </location>
</feature>
<keyword evidence="4" id="KW-1185">Reference proteome</keyword>
<evidence type="ECO:0000313" key="2">
    <source>
        <dbReference type="CGD" id="CAL0000165341"/>
    </source>
</evidence>
<dbReference type="VEuPathDB" id="FungiDB:CD36_31450"/>
<dbReference type="KEGG" id="cdu:CD36_31450"/>
<evidence type="ECO:0000256" key="1">
    <source>
        <dbReference type="SAM" id="MobiDB-lite"/>
    </source>
</evidence>
<feature type="region of interest" description="Disordered" evidence="1">
    <location>
        <begin position="40"/>
        <end position="66"/>
    </location>
</feature>
<dbReference type="OrthoDB" id="4026095at2759"/>
<dbReference type="GeneID" id="8049758"/>
<dbReference type="EMBL" id="FM992695">
    <property type="protein sequence ID" value="CAX40132.1"/>
    <property type="molecule type" value="Genomic_DNA"/>
</dbReference>
<dbReference type="RefSeq" id="XP_002422130.1">
    <property type="nucleotide sequence ID" value="XM_002422085.1"/>
</dbReference>
<feature type="compositionally biased region" description="Basic residues" evidence="1">
    <location>
        <begin position="177"/>
        <end position="186"/>
    </location>
</feature>
<sequence>MSDNVENNNSMISAYTRISPDSNDSHFIKIVKFQRQADKTPTSIPFPTTLPNNTSTSNNNNNTIQDLSDGKRVQLGKKIMERLYTVGILSRNVIQKCRKNSSTISSPESSVIESSSSSSTQDSINHSVLPVSNNGSENGENGHILPSSPTSTSSAMSTSNSTLSKTSDTSSPPSANGKKKRGRKRKLSSDDKQTEIDNCKIYNCKIKLNMSHGDEKFHVRLQFVYKTKPKVFTSHNNNNRKNNNYISSGNHSRNGSYNYNGNGVNSKETNSSFSRNNNASPNGLNRLLNPSTTETPNLSNGHTNHSLSTNGSIIPLEEEKVPNMYITFDELINYLRDKIFFPENKKNLRGIEVKINYLLQLCSFKCSINGTEIDI</sequence>
<feature type="compositionally biased region" description="Low complexity" evidence="1">
    <location>
        <begin position="236"/>
        <end position="266"/>
    </location>
</feature>
<dbReference type="HOGENOM" id="CLU_737691_0_0_1"/>
<evidence type="ECO:0000313" key="4">
    <source>
        <dbReference type="Proteomes" id="UP000002605"/>
    </source>
</evidence>
<reference evidence="3 4" key="1">
    <citation type="journal article" date="2009" name="Genome Res.">
        <title>Comparative genomics of the fungal pathogens Candida dubliniensis and Candida albicans.</title>
        <authorList>
            <person name="Jackson A.P."/>
            <person name="Gamble J.A."/>
            <person name="Yeomans T."/>
            <person name="Moran G.P."/>
            <person name="Saunders D."/>
            <person name="Harris D."/>
            <person name="Aslett M."/>
            <person name="Barrell J.F."/>
            <person name="Butler G."/>
            <person name="Citiulo F."/>
            <person name="Coleman D.C."/>
            <person name="de Groot P.W.J."/>
            <person name="Goodwin T.J."/>
            <person name="Quail M.A."/>
            <person name="McQuillan J."/>
            <person name="Munro C.A."/>
            <person name="Pain A."/>
            <person name="Poulter R.T."/>
            <person name="Rajandream M.A."/>
            <person name="Renauld H."/>
            <person name="Spiering M.J."/>
            <person name="Tivey A."/>
            <person name="Gow N.A.R."/>
            <person name="Barrell B."/>
            <person name="Sullivan D.J."/>
            <person name="Berriman M."/>
        </authorList>
    </citation>
    <scope>NUCLEOTIDE SEQUENCE [LARGE SCALE GENOMIC DNA]</scope>
    <source>
        <strain evidence="4">CD36 / ATCC MYA-646 / CBS 7987 / NCPF 3949 / NRRL Y-17841</strain>
    </source>
</reference>
<feature type="compositionally biased region" description="Polar residues" evidence="1">
    <location>
        <begin position="267"/>
        <end position="310"/>
    </location>
</feature>
<proteinExistence type="predicted"/>
<dbReference type="CGD" id="CAL0000165341">
    <property type="gene designation" value="Cd36_31450"/>
</dbReference>
<dbReference type="AlphaFoldDB" id="B9WM19"/>
<evidence type="ECO:0000313" key="3">
    <source>
        <dbReference type="EMBL" id="CAX40132.1"/>
    </source>
</evidence>
<accession>B9WM19</accession>
<name>B9WM19_CANDC</name>
<feature type="region of interest" description="Disordered" evidence="1">
    <location>
        <begin position="232"/>
        <end position="310"/>
    </location>
</feature>
<organism evidence="3 4">
    <name type="scientific">Candida dubliniensis (strain CD36 / ATCC MYA-646 / CBS 7987 / NCPF 3949 / NRRL Y-17841)</name>
    <name type="common">Yeast</name>
    <dbReference type="NCBI Taxonomy" id="573826"/>
    <lineage>
        <taxon>Eukaryota</taxon>
        <taxon>Fungi</taxon>
        <taxon>Dikarya</taxon>
        <taxon>Ascomycota</taxon>
        <taxon>Saccharomycotina</taxon>
        <taxon>Pichiomycetes</taxon>
        <taxon>Debaryomycetaceae</taxon>
        <taxon>Candida/Lodderomyces clade</taxon>
        <taxon>Candida</taxon>
    </lineage>
</organism>
<gene>
    <name evidence="2" type="ordered locus">Cd36_31450</name>
    <name evidence="3" type="ORF">CD36_31450</name>
</gene>
<protein>
    <submittedName>
        <fullName evidence="3">Uncharacterized protein</fullName>
    </submittedName>
</protein>